<keyword evidence="3 7" id="KW-0805">Transcription regulation</keyword>
<dbReference type="Gene3D" id="1.20.140.80">
    <property type="entry name" value="Transcription factor DP"/>
    <property type="match status" value="1"/>
</dbReference>
<evidence type="ECO:0000313" key="11">
    <source>
        <dbReference type="EMBL" id="KAF7997715.1"/>
    </source>
</evidence>
<dbReference type="SUPFAM" id="SSF144074">
    <property type="entry name" value="E2F-DP heterodimerization region"/>
    <property type="match status" value="1"/>
</dbReference>
<evidence type="ECO:0000256" key="2">
    <source>
        <dbReference type="ARBA" id="ARBA00010940"/>
    </source>
</evidence>
<dbReference type="SMART" id="SM01138">
    <property type="entry name" value="DP"/>
    <property type="match status" value="1"/>
</dbReference>
<dbReference type="OrthoDB" id="552115at2759"/>
<gene>
    <name evidence="11" type="ORF">HCN44_009113</name>
</gene>
<feature type="region of interest" description="Disordered" evidence="8">
    <location>
        <begin position="146"/>
        <end position="174"/>
    </location>
</feature>
<accession>A0A835CYJ2</accession>
<dbReference type="InterPro" id="IPR015648">
    <property type="entry name" value="Transcrpt_fac_DP"/>
</dbReference>
<dbReference type="GO" id="GO:0005667">
    <property type="term" value="C:transcription regulator complex"/>
    <property type="evidence" value="ECO:0007669"/>
    <property type="project" value="InterPro"/>
</dbReference>
<dbReference type="EMBL" id="JACMRX010000001">
    <property type="protein sequence ID" value="KAF7997715.1"/>
    <property type="molecule type" value="Genomic_DNA"/>
</dbReference>
<dbReference type="PANTHER" id="PTHR12548:SF9">
    <property type="entry name" value="TRANSCRIPTION FACTOR DP"/>
    <property type="match status" value="1"/>
</dbReference>
<dbReference type="SUPFAM" id="SSF46785">
    <property type="entry name" value="Winged helix' DNA-binding domain"/>
    <property type="match status" value="1"/>
</dbReference>
<evidence type="ECO:0000259" key="9">
    <source>
        <dbReference type="SMART" id="SM01138"/>
    </source>
</evidence>
<feature type="domain" description="E2F/DP family winged-helix DNA-binding" evidence="10">
    <location>
        <begin position="171"/>
        <end position="253"/>
    </location>
</feature>
<keyword evidence="12" id="KW-1185">Reference proteome</keyword>
<dbReference type="InterPro" id="IPR038168">
    <property type="entry name" value="TF_DP_C_sf"/>
</dbReference>
<evidence type="ECO:0000256" key="7">
    <source>
        <dbReference type="RuleBase" id="RU003796"/>
    </source>
</evidence>
<dbReference type="InterPro" id="IPR036390">
    <property type="entry name" value="WH_DNA-bd_sf"/>
</dbReference>
<evidence type="ECO:0000256" key="1">
    <source>
        <dbReference type="ARBA" id="ARBA00004123"/>
    </source>
</evidence>
<evidence type="ECO:0000256" key="3">
    <source>
        <dbReference type="ARBA" id="ARBA00023015"/>
    </source>
</evidence>
<comment type="similarity">
    <text evidence="2 7">Belongs to the E2F/DP family.</text>
</comment>
<feature type="compositionally biased region" description="Basic residues" evidence="8">
    <location>
        <begin position="165"/>
        <end position="174"/>
    </location>
</feature>
<dbReference type="Pfam" id="PF02319">
    <property type="entry name" value="WHD_E2F_TDP"/>
    <property type="match status" value="1"/>
</dbReference>
<organism evidence="11 12">
    <name type="scientific">Aphidius gifuensis</name>
    <name type="common">Parasitoid wasp</name>
    <dbReference type="NCBI Taxonomy" id="684658"/>
    <lineage>
        <taxon>Eukaryota</taxon>
        <taxon>Metazoa</taxon>
        <taxon>Ecdysozoa</taxon>
        <taxon>Arthropoda</taxon>
        <taxon>Hexapoda</taxon>
        <taxon>Insecta</taxon>
        <taxon>Pterygota</taxon>
        <taxon>Neoptera</taxon>
        <taxon>Endopterygota</taxon>
        <taxon>Hymenoptera</taxon>
        <taxon>Apocrita</taxon>
        <taxon>Ichneumonoidea</taxon>
        <taxon>Braconidae</taxon>
        <taxon>Aphidiinae</taxon>
        <taxon>Aphidius</taxon>
    </lineage>
</organism>
<keyword evidence="6 7" id="KW-0539">Nucleus</keyword>
<name>A0A835CYJ2_APHGI</name>
<sequence length="474" mass="53135">MTQQNKPMSYFLQNIHNGCPQVIKVVQSTPNKNISSIMGTTNSGGIKILKTSGQDSHQVLSSGQQVLRTISLQSPSTPTQRLVTIPIQHAKVSAGKPVEGMMTKTIQLTPAQMNDIKQAIVSQQQTSGQQIIKDASGKTFVTPMMDHSSRKRHDTDGSDFVPDSKRRKTEKVGKGLRHFSMKVCEKVKKKGTTSYNEVADELVGEFTNPANGNTLPDQQYDQKNIRRRVYDALNVLMAMNIISKEKKEIRWLGLPTNSIQECIALEKDKKKKIERIKAKTQQLHQLILQHISFKNLVERNCENENKYGPPKPNSAIQLPFIILNTSKKTVVDCSITNDKSEYLFNFNDKFEIHDDIEVLKRMGLAFGLEKGECTNENLAKAKSMIPESLQKYVEQLASGDLEKFIPVTLSGASTSIDEMDIKLEASSRPPSSSRTSLSEEPLSPHSGYSEEEEEDIEEFEHDEHVGMDSDIEIN</sequence>
<dbReference type="Gene3D" id="1.10.10.10">
    <property type="entry name" value="Winged helix-like DNA-binding domain superfamily/Winged helix DNA-binding domain"/>
    <property type="match status" value="1"/>
</dbReference>
<evidence type="ECO:0000256" key="6">
    <source>
        <dbReference type="ARBA" id="ARBA00023242"/>
    </source>
</evidence>
<dbReference type="InterPro" id="IPR036388">
    <property type="entry name" value="WH-like_DNA-bd_sf"/>
</dbReference>
<comment type="caution">
    <text evidence="11">The sequence shown here is derived from an EMBL/GenBank/DDBJ whole genome shotgun (WGS) entry which is preliminary data.</text>
</comment>
<keyword evidence="5 7" id="KW-0804">Transcription</keyword>
<dbReference type="GO" id="GO:0000977">
    <property type="term" value="F:RNA polymerase II transcription regulatory region sequence-specific DNA binding"/>
    <property type="evidence" value="ECO:0007669"/>
    <property type="project" value="TreeGrafter"/>
</dbReference>
<feature type="region of interest" description="Disordered" evidence="8">
    <location>
        <begin position="424"/>
        <end position="474"/>
    </location>
</feature>
<comment type="subcellular location">
    <subcellularLocation>
        <location evidence="1 7">Nucleus</location>
    </subcellularLocation>
</comment>
<keyword evidence="4 7" id="KW-0238">DNA-binding</keyword>
<reference evidence="11 12" key="1">
    <citation type="submission" date="2020-08" db="EMBL/GenBank/DDBJ databases">
        <title>Aphidius gifuensis genome sequencing and assembly.</title>
        <authorList>
            <person name="Du Z."/>
        </authorList>
    </citation>
    <scope>NUCLEOTIDE SEQUENCE [LARGE SCALE GENOMIC DNA]</scope>
    <source>
        <strain evidence="11">YNYX2018</strain>
        <tissue evidence="11">Adults</tissue>
    </source>
</reference>
<dbReference type="GO" id="GO:0005634">
    <property type="term" value="C:nucleus"/>
    <property type="evidence" value="ECO:0007669"/>
    <property type="project" value="UniProtKB-SubCell"/>
</dbReference>
<dbReference type="Proteomes" id="UP000639338">
    <property type="component" value="Unassembled WGS sequence"/>
</dbReference>
<dbReference type="PANTHER" id="PTHR12548">
    <property type="entry name" value="TRANSCRIPTION FACTOR DP"/>
    <property type="match status" value="1"/>
</dbReference>
<dbReference type="FunFam" id="1.20.140.80:FF:000001">
    <property type="entry name" value="Transcription factor"/>
    <property type="match status" value="1"/>
</dbReference>
<dbReference type="InterPro" id="IPR037241">
    <property type="entry name" value="E2F-DP_heterodim"/>
</dbReference>
<protein>
    <recommendedName>
        <fullName evidence="13">Transcription factor</fullName>
    </recommendedName>
</protein>
<dbReference type="GO" id="GO:0000981">
    <property type="term" value="F:DNA-binding transcription factor activity, RNA polymerase II-specific"/>
    <property type="evidence" value="ECO:0007669"/>
    <property type="project" value="TreeGrafter"/>
</dbReference>
<dbReference type="GO" id="GO:0051726">
    <property type="term" value="P:regulation of cell cycle"/>
    <property type="evidence" value="ECO:0007669"/>
    <property type="project" value="InterPro"/>
</dbReference>
<dbReference type="FunFam" id="1.10.10.10:FF:000047">
    <property type="entry name" value="Transcription factor"/>
    <property type="match status" value="1"/>
</dbReference>
<evidence type="ECO:0000256" key="5">
    <source>
        <dbReference type="ARBA" id="ARBA00023163"/>
    </source>
</evidence>
<evidence type="ECO:0000259" key="10">
    <source>
        <dbReference type="SMART" id="SM01372"/>
    </source>
</evidence>
<evidence type="ECO:0000256" key="4">
    <source>
        <dbReference type="ARBA" id="ARBA00023125"/>
    </source>
</evidence>
<evidence type="ECO:0008006" key="13">
    <source>
        <dbReference type="Google" id="ProtNLM"/>
    </source>
</evidence>
<evidence type="ECO:0000256" key="8">
    <source>
        <dbReference type="SAM" id="MobiDB-lite"/>
    </source>
</evidence>
<feature type="domain" description="Transcription factor DP C-terminal" evidence="9">
    <location>
        <begin position="260"/>
        <end position="403"/>
    </location>
</feature>
<dbReference type="CDD" id="cd14458">
    <property type="entry name" value="DP_DD"/>
    <property type="match status" value="1"/>
</dbReference>
<dbReference type="Pfam" id="PF08781">
    <property type="entry name" value="DP"/>
    <property type="match status" value="1"/>
</dbReference>
<dbReference type="SMART" id="SM01372">
    <property type="entry name" value="E2F_TDP"/>
    <property type="match status" value="1"/>
</dbReference>
<feature type="compositionally biased region" description="Low complexity" evidence="8">
    <location>
        <begin position="426"/>
        <end position="444"/>
    </location>
</feature>
<proteinExistence type="inferred from homology"/>
<feature type="compositionally biased region" description="Acidic residues" evidence="8">
    <location>
        <begin position="449"/>
        <end position="460"/>
    </location>
</feature>
<dbReference type="InterPro" id="IPR014889">
    <property type="entry name" value="Transc_factor_DP_C"/>
</dbReference>
<dbReference type="InterPro" id="IPR003316">
    <property type="entry name" value="E2F_WHTH_DNA-bd_dom"/>
</dbReference>
<evidence type="ECO:0000313" key="12">
    <source>
        <dbReference type="Proteomes" id="UP000639338"/>
    </source>
</evidence>
<dbReference type="AlphaFoldDB" id="A0A835CYJ2"/>